<dbReference type="InterPro" id="IPR050641">
    <property type="entry name" value="RIFMO-like"/>
</dbReference>
<dbReference type="PRINTS" id="PR00420">
    <property type="entry name" value="RNGMNOXGNASE"/>
</dbReference>
<dbReference type="GO" id="GO:0071949">
    <property type="term" value="F:FAD binding"/>
    <property type="evidence" value="ECO:0007669"/>
    <property type="project" value="InterPro"/>
</dbReference>
<dbReference type="AlphaFoldDB" id="A0A5C3QNJ6"/>
<name>A0A5C3QNJ6_9AGAR</name>
<keyword evidence="4" id="KW-0560">Oxidoreductase</keyword>
<dbReference type="EMBL" id="ML178821">
    <property type="protein sequence ID" value="TFL02928.1"/>
    <property type="molecule type" value="Genomic_DNA"/>
</dbReference>
<dbReference type="Pfam" id="PF01494">
    <property type="entry name" value="FAD_binding_3"/>
    <property type="match status" value="1"/>
</dbReference>
<feature type="domain" description="FAD-binding" evidence="5">
    <location>
        <begin position="8"/>
        <end position="367"/>
    </location>
</feature>
<evidence type="ECO:0000256" key="1">
    <source>
        <dbReference type="ARBA" id="ARBA00001974"/>
    </source>
</evidence>
<dbReference type="SUPFAM" id="SSF51905">
    <property type="entry name" value="FAD/NAD(P)-binding domain"/>
    <property type="match status" value="1"/>
</dbReference>
<sequence>MAQISSLPVLIVGAGPSGLVTALSLLQSKVPVRIIDKRTEPGVGWKGAGIHPRSQELYRLLDILPDIWEKSYQVPVGKRVDLDSGATADFFIDPPSEPSPPRPYHCARFLDQSHHEGLLRAHLEKFSCFVEFGTGLEGLEQKRDHVTAELLKSNGEKLSATFSYVVGADGGKGITRKLLGLKFYGDTYASRGIFADVAIDGGLERNIWHLWASREKSLTMTSLCYSGHDNTFGFFYIAKSEEQLPKTPDDLLKTFCSETGRTDIEFAGFRTFNDWTPNVRMVKQFSTGRVFLVGGEMGSLYCFNVMLTTLADAAHIHSPAGGQGMNSSIQDAHNLAWKIAFCHLANAHPSLLSSYDGERRPVITQMLGTTTGLLKASTTADTAAFERTTSLHMLGINYRGSSIVLDERNPQSTAEGNDYYDTHDGLLRAGDRAPEASGLSIVECAPSSLFSIVSNAQNLSLFDLFRGTRHVILTFGIKVAVLEALRTLVAKTIPNVTPMIVYVLPKDISPGPGSKVNAEFSGADLLVQDTQGYAVLHYGVDPDSTDETMFIVRPDGIVGAVVQSGVTGVERYFNTLLGRQE</sequence>
<comment type="cofactor">
    <cofactor evidence="1">
        <name>FAD</name>
        <dbReference type="ChEBI" id="CHEBI:57692"/>
    </cofactor>
</comment>
<proteinExistence type="predicted"/>
<evidence type="ECO:0000256" key="2">
    <source>
        <dbReference type="ARBA" id="ARBA00022630"/>
    </source>
</evidence>
<evidence type="ECO:0000256" key="3">
    <source>
        <dbReference type="ARBA" id="ARBA00022827"/>
    </source>
</evidence>
<dbReference type="Gene3D" id="3.40.30.120">
    <property type="match status" value="1"/>
</dbReference>
<keyword evidence="3" id="KW-0274">FAD</keyword>
<dbReference type="InterPro" id="IPR036188">
    <property type="entry name" value="FAD/NAD-bd_sf"/>
</dbReference>
<dbReference type="Gene3D" id="3.50.50.60">
    <property type="entry name" value="FAD/NAD(P)-binding domain"/>
    <property type="match status" value="1"/>
</dbReference>
<evidence type="ECO:0000259" key="5">
    <source>
        <dbReference type="Pfam" id="PF01494"/>
    </source>
</evidence>
<protein>
    <submittedName>
        <fullName evidence="6">FAD binding domain-containing protein</fullName>
    </submittedName>
</protein>
<organism evidence="6 7">
    <name type="scientific">Pterulicium gracile</name>
    <dbReference type="NCBI Taxonomy" id="1884261"/>
    <lineage>
        <taxon>Eukaryota</taxon>
        <taxon>Fungi</taxon>
        <taxon>Dikarya</taxon>
        <taxon>Basidiomycota</taxon>
        <taxon>Agaricomycotina</taxon>
        <taxon>Agaricomycetes</taxon>
        <taxon>Agaricomycetidae</taxon>
        <taxon>Agaricales</taxon>
        <taxon>Pleurotineae</taxon>
        <taxon>Pterulaceae</taxon>
        <taxon>Pterulicium</taxon>
    </lineage>
</organism>
<evidence type="ECO:0000256" key="4">
    <source>
        <dbReference type="ARBA" id="ARBA00023002"/>
    </source>
</evidence>
<keyword evidence="2" id="KW-0285">Flavoprotein</keyword>
<dbReference type="PANTHER" id="PTHR43004:SF19">
    <property type="entry name" value="BINDING MONOOXYGENASE, PUTATIVE (JCVI)-RELATED"/>
    <property type="match status" value="1"/>
</dbReference>
<accession>A0A5C3QNJ6</accession>
<keyword evidence="7" id="KW-1185">Reference proteome</keyword>
<reference evidence="6 7" key="1">
    <citation type="journal article" date="2019" name="Nat. Ecol. Evol.">
        <title>Megaphylogeny resolves global patterns of mushroom evolution.</title>
        <authorList>
            <person name="Varga T."/>
            <person name="Krizsan K."/>
            <person name="Foldi C."/>
            <person name="Dima B."/>
            <person name="Sanchez-Garcia M."/>
            <person name="Sanchez-Ramirez S."/>
            <person name="Szollosi G.J."/>
            <person name="Szarkandi J.G."/>
            <person name="Papp V."/>
            <person name="Albert L."/>
            <person name="Andreopoulos W."/>
            <person name="Angelini C."/>
            <person name="Antonin V."/>
            <person name="Barry K.W."/>
            <person name="Bougher N.L."/>
            <person name="Buchanan P."/>
            <person name="Buyck B."/>
            <person name="Bense V."/>
            <person name="Catcheside P."/>
            <person name="Chovatia M."/>
            <person name="Cooper J."/>
            <person name="Damon W."/>
            <person name="Desjardin D."/>
            <person name="Finy P."/>
            <person name="Geml J."/>
            <person name="Haridas S."/>
            <person name="Hughes K."/>
            <person name="Justo A."/>
            <person name="Karasinski D."/>
            <person name="Kautmanova I."/>
            <person name="Kiss B."/>
            <person name="Kocsube S."/>
            <person name="Kotiranta H."/>
            <person name="LaButti K.M."/>
            <person name="Lechner B.E."/>
            <person name="Liimatainen K."/>
            <person name="Lipzen A."/>
            <person name="Lukacs Z."/>
            <person name="Mihaltcheva S."/>
            <person name="Morgado L.N."/>
            <person name="Niskanen T."/>
            <person name="Noordeloos M.E."/>
            <person name="Ohm R.A."/>
            <person name="Ortiz-Santana B."/>
            <person name="Ovrebo C."/>
            <person name="Racz N."/>
            <person name="Riley R."/>
            <person name="Savchenko A."/>
            <person name="Shiryaev A."/>
            <person name="Soop K."/>
            <person name="Spirin V."/>
            <person name="Szebenyi C."/>
            <person name="Tomsovsky M."/>
            <person name="Tulloss R.E."/>
            <person name="Uehling J."/>
            <person name="Grigoriev I.V."/>
            <person name="Vagvolgyi C."/>
            <person name="Papp T."/>
            <person name="Martin F.M."/>
            <person name="Miettinen O."/>
            <person name="Hibbett D.S."/>
            <person name="Nagy L.G."/>
        </authorList>
    </citation>
    <scope>NUCLEOTIDE SEQUENCE [LARGE SCALE GENOMIC DNA]</scope>
    <source>
        <strain evidence="6 7">CBS 309.79</strain>
    </source>
</reference>
<dbReference type="STRING" id="1884261.A0A5C3QNJ6"/>
<dbReference type="Gene3D" id="3.30.70.2450">
    <property type="match status" value="1"/>
</dbReference>
<dbReference type="Proteomes" id="UP000305067">
    <property type="component" value="Unassembled WGS sequence"/>
</dbReference>
<dbReference type="OrthoDB" id="2690153at2759"/>
<gene>
    <name evidence="6" type="ORF">BDV98DRAFT_408958</name>
</gene>
<dbReference type="InterPro" id="IPR002938">
    <property type="entry name" value="FAD-bd"/>
</dbReference>
<evidence type="ECO:0000313" key="7">
    <source>
        <dbReference type="Proteomes" id="UP000305067"/>
    </source>
</evidence>
<dbReference type="PANTHER" id="PTHR43004">
    <property type="entry name" value="TRK SYSTEM POTASSIUM UPTAKE PROTEIN"/>
    <property type="match status" value="1"/>
</dbReference>
<dbReference type="GO" id="GO:0016709">
    <property type="term" value="F:oxidoreductase activity, acting on paired donors, with incorporation or reduction of molecular oxygen, NAD(P)H as one donor, and incorporation of one atom of oxygen"/>
    <property type="evidence" value="ECO:0007669"/>
    <property type="project" value="UniProtKB-ARBA"/>
</dbReference>
<evidence type="ECO:0000313" key="6">
    <source>
        <dbReference type="EMBL" id="TFL02928.1"/>
    </source>
</evidence>